<dbReference type="CDD" id="cd00067">
    <property type="entry name" value="GAL4"/>
    <property type="match status" value="1"/>
</dbReference>
<comment type="subcellular location">
    <subcellularLocation>
        <location evidence="1">Nucleus</location>
    </subcellularLocation>
</comment>
<dbReference type="GO" id="GO:0000976">
    <property type="term" value="F:transcription cis-regulatory region binding"/>
    <property type="evidence" value="ECO:0007669"/>
    <property type="project" value="TreeGrafter"/>
</dbReference>
<name>A0A8H3TVL2_9TREE</name>
<dbReference type="EMBL" id="BLZA01000023">
    <property type="protein sequence ID" value="GHJ87756.1"/>
    <property type="molecule type" value="Genomic_DNA"/>
</dbReference>
<keyword evidence="2" id="KW-0805">Transcription regulation</keyword>
<dbReference type="SUPFAM" id="SSF57701">
    <property type="entry name" value="Zn2/Cys6 DNA-binding domain"/>
    <property type="match status" value="1"/>
</dbReference>
<keyword evidence="5" id="KW-0539">Nucleus</keyword>
<evidence type="ECO:0000256" key="4">
    <source>
        <dbReference type="ARBA" id="ARBA00023163"/>
    </source>
</evidence>
<feature type="compositionally biased region" description="Polar residues" evidence="6">
    <location>
        <begin position="1"/>
        <end position="10"/>
    </location>
</feature>
<feature type="region of interest" description="Disordered" evidence="6">
    <location>
        <begin position="236"/>
        <end position="321"/>
    </location>
</feature>
<reference evidence="8" key="1">
    <citation type="submission" date="2020-07" db="EMBL/GenBank/DDBJ databases">
        <title>Draft Genome Sequence of a Deep-Sea Yeast, Naganishia (Cryptococcus) liquefaciens strain N6.</title>
        <authorList>
            <person name="Han Y.W."/>
            <person name="Kajitani R."/>
            <person name="Morimoto H."/>
            <person name="Parhat M."/>
            <person name="Tsubouchi H."/>
            <person name="Bakenova O."/>
            <person name="Ogata M."/>
            <person name="Argunhan B."/>
            <person name="Aoki R."/>
            <person name="Kajiwara S."/>
            <person name="Itoh T."/>
            <person name="Iwasaki H."/>
        </authorList>
    </citation>
    <scope>NUCLEOTIDE SEQUENCE</scope>
    <source>
        <strain evidence="8">N6</strain>
    </source>
</reference>
<feature type="compositionally biased region" description="Basic and acidic residues" evidence="6">
    <location>
        <begin position="54"/>
        <end position="63"/>
    </location>
</feature>
<dbReference type="InterPro" id="IPR036864">
    <property type="entry name" value="Zn2-C6_fun-type_DNA-bd_sf"/>
</dbReference>
<evidence type="ECO:0000313" key="9">
    <source>
        <dbReference type="Proteomes" id="UP000620104"/>
    </source>
</evidence>
<dbReference type="Pfam" id="PF00172">
    <property type="entry name" value="Zn_clus"/>
    <property type="match status" value="1"/>
</dbReference>
<dbReference type="AlphaFoldDB" id="A0A8H3TVL2"/>
<dbReference type="InterPro" id="IPR001138">
    <property type="entry name" value="Zn2Cys6_DnaBD"/>
</dbReference>
<dbReference type="PROSITE" id="PS50048">
    <property type="entry name" value="ZN2_CY6_FUNGAL_2"/>
    <property type="match status" value="1"/>
</dbReference>
<evidence type="ECO:0000256" key="2">
    <source>
        <dbReference type="ARBA" id="ARBA00023015"/>
    </source>
</evidence>
<feature type="compositionally biased region" description="Low complexity" evidence="6">
    <location>
        <begin position="302"/>
        <end position="315"/>
    </location>
</feature>
<feature type="region of interest" description="Disordered" evidence="6">
    <location>
        <begin position="429"/>
        <end position="470"/>
    </location>
</feature>
<keyword evidence="3" id="KW-0238">DNA-binding</keyword>
<comment type="caution">
    <text evidence="8">The sequence shown here is derived from an EMBL/GenBank/DDBJ whole genome shotgun (WGS) entry which is preliminary data.</text>
</comment>
<feature type="region of interest" description="Disordered" evidence="6">
    <location>
        <begin position="145"/>
        <end position="185"/>
    </location>
</feature>
<dbReference type="SMART" id="SM00066">
    <property type="entry name" value="GAL4"/>
    <property type="match status" value="1"/>
</dbReference>
<dbReference type="PROSITE" id="PS00463">
    <property type="entry name" value="ZN2_CY6_FUNGAL_1"/>
    <property type="match status" value="1"/>
</dbReference>
<feature type="compositionally biased region" description="Basic and acidic residues" evidence="6">
    <location>
        <begin position="255"/>
        <end position="270"/>
    </location>
</feature>
<dbReference type="Proteomes" id="UP000620104">
    <property type="component" value="Unassembled WGS sequence"/>
</dbReference>
<dbReference type="PANTHER" id="PTHR31845:SF19">
    <property type="entry name" value="TRANSCRIPTION FACTOR DOMAIN-CONTAINING PROTEIN"/>
    <property type="match status" value="1"/>
</dbReference>
<proteinExistence type="predicted"/>
<evidence type="ECO:0000259" key="7">
    <source>
        <dbReference type="PROSITE" id="PS50048"/>
    </source>
</evidence>
<dbReference type="CDD" id="cd12148">
    <property type="entry name" value="fungal_TF_MHR"/>
    <property type="match status" value="1"/>
</dbReference>
<evidence type="ECO:0000313" key="8">
    <source>
        <dbReference type="EMBL" id="GHJ87756.1"/>
    </source>
</evidence>
<feature type="region of interest" description="Disordered" evidence="6">
    <location>
        <begin position="1"/>
        <end position="101"/>
    </location>
</feature>
<feature type="domain" description="Zn(2)-C6 fungal-type" evidence="7">
    <location>
        <begin position="102"/>
        <end position="138"/>
    </location>
</feature>
<keyword evidence="9" id="KW-1185">Reference proteome</keyword>
<keyword evidence="4" id="KW-0804">Transcription</keyword>
<evidence type="ECO:0000256" key="6">
    <source>
        <dbReference type="SAM" id="MobiDB-lite"/>
    </source>
</evidence>
<feature type="compositionally biased region" description="Polar residues" evidence="6">
    <location>
        <begin position="18"/>
        <end position="53"/>
    </location>
</feature>
<feature type="compositionally biased region" description="Polar residues" evidence="6">
    <location>
        <begin position="239"/>
        <end position="254"/>
    </location>
</feature>
<dbReference type="GO" id="GO:0008270">
    <property type="term" value="F:zinc ion binding"/>
    <property type="evidence" value="ECO:0007669"/>
    <property type="project" value="InterPro"/>
</dbReference>
<evidence type="ECO:0000256" key="5">
    <source>
        <dbReference type="ARBA" id="ARBA00023242"/>
    </source>
</evidence>
<gene>
    <name evidence="8" type="ORF">NliqN6_4158</name>
</gene>
<dbReference type="InterPro" id="IPR051089">
    <property type="entry name" value="prtT"/>
</dbReference>
<dbReference type="PANTHER" id="PTHR31845">
    <property type="entry name" value="FINGER DOMAIN PROTEIN, PUTATIVE-RELATED"/>
    <property type="match status" value="1"/>
</dbReference>
<dbReference type="GO" id="GO:0000981">
    <property type="term" value="F:DNA-binding transcription factor activity, RNA polymerase II-specific"/>
    <property type="evidence" value="ECO:0007669"/>
    <property type="project" value="InterPro"/>
</dbReference>
<dbReference type="OrthoDB" id="3163292at2759"/>
<sequence length="1001" mass="109097">MLARLQTSWSKGEGGESSPFSFTASDPNGNERQTAFNTADFTTSLKTPYQQRNMKAERSRVSQEQDTEGEDEVGRETANDESQTGGREEERKKDKQGKRKLACMPCRDIKARCLLADPSSGPQDPCKRCVRLGLHCVYTPKRRPTRYTKVGAGSGRTGDGRDESSNPDSPAAVGSLPPDIRAVNGSSGQMTDYAYAVPIDPALNKYPQQSHPAITPSASAIWGTFPAASPYGAMGEYDTSATRSSIQPPNSQSDMLHDSRGNTRRGEDGSPKAGFSRRPTEYGMSGTGSESDPSPGMNTAMLPHGSSTHLSGSSTDMVQRGFGDHGSTPARAATGMDIVSDLSHMRSSAASNGRVDEMYRLPLPASAFPTTSGDVPGGTARSGYGRYHGGASFDVSSSRDQDRNGRVIGAEILPQIPELQYKTCSTTTIVHSPPRDVSHVDSNPQAQHDPTRGHKRRRTASPPSIAMDKGKSTVTGFAAVDAVAGIVNPGRYDAVRYNPEDAEENGRGMDWISLVMRKRVGFEGTECPDTLGIVTEDEVRFLFEQYHNKLNTYVGLLDPSLHTVSYLRTRSAILMTAICCAAAQAYLSEKYLPLIARANFMIGRAFERADVNLELCQALSILSIWKDGVESTDRGAWLKVGQAIRIGYALGLDKPGPRPLPENELQARQIVDRERAWKQLSAFDRSLEHSYGARSRMIPDSSVQDVEKWVLDHPSVVCHADAMLACSATAGFIFLTISTHMKTAADDAMHRMVLHTMQNDFELWKEKWLGDHPPAKLHPTSRAIVGFYGTCVAFDISAFKRRCFEKSRTETQLILEAANEALTVLEYIVNDLVPHDVLSFAPDIVPIKAARSAVFLVSHLATIGPALALKVTSLIQEIADQFKQRSRGKDIAYYQHKFFSRLLSIATPGVTRHASRRASPGLGLGVRTTNTGSALRREENEDGGAPVDAQNLAQRISISIDSAPSDSRAVVLDDQALMDDLLMQSQDWFPLDLFTGNGSLL</sequence>
<dbReference type="GO" id="GO:0005634">
    <property type="term" value="C:nucleus"/>
    <property type="evidence" value="ECO:0007669"/>
    <property type="project" value="UniProtKB-SubCell"/>
</dbReference>
<organism evidence="8 9">
    <name type="scientific">Naganishia liquefaciens</name>
    <dbReference type="NCBI Taxonomy" id="104408"/>
    <lineage>
        <taxon>Eukaryota</taxon>
        <taxon>Fungi</taxon>
        <taxon>Dikarya</taxon>
        <taxon>Basidiomycota</taxon>
        <taxon>Agaricomycotina</taxon>
        <taxon>Tremellomycetes</taxon>
        <taxon>Filobasidiales</taxon>
        <taxon>Filobasidiaceae</taxon>
        <taxon>Naganishia</taxon>
    </lineage>
</organism>
<protein>
    <recommendedName>
        <fullName evidence="7">Zn(2)-C6 fungal-type domain-containing protein</fullName>
    </recommendedName>
</protein>
<evidence type="ECO:0000256" key="3">
    <source>
        <dbReference type="ARBA" id="ARBA00023125"/>
    </source>
</evidence>
<accession>A0A8H3TVL2</accession>
<dbReference type="Gene3D" id="4.10.240.10">
    <property type="entry name" value="Zn(2)-C6 fungal-type DNA-binding domain"/>
    <property type="match status" value="1"/>
</dbReference>
<evidence type="ECO:0000256" key="1">
    <source>
        <dbReference type="ARBA" id="ARBA00004123"/>
    </source>
</evidence>